<dbReference type="Proteomes" id="UP000887577">
    <property type="component" value="Unplaced"/>
</dbReference>
<reference evidence="2" key="1">
    <citation type="submission" date="2022-11" db="UniProtKB">
        <authorList>
            <consortium name="WormBaseParasite"/>
        </authorList>
    </citation>
    <scope>IDENTIFICATION</scope>
</reference>
<evidence type="ECO:0000313" key="1">
    <source>
        <dbReference type="Proteomes" id="UP000887577"/>
    </source>
</evidence>
<keyword evidence="1" id="KW-1185">Reference proteome</keyword>
<name>A0A914YIV0_9BILA</name>
<sequence>MNVFVRYRRINDEWKDVDIRQSRISLNPLATIETLINHLGSKWSINPNELLVRVYDKDFGEFIDIDMELDSVELQNLTKYEIVHRVGKWARKVRTFKGT</sequence>
<evidence type="ECO:0000313" key="2">
    <source>
        <dbReference type="WBParaSite" id="PSU_v2.g1944.t1"/>
    </source>
</evidence>
<proteinExistence type="predicted"/>
<dbReference type="WBParaSite" id="PSU_v2.g1944.t1">
    <property type="protein sequence ID" value="PSU_v2.g1944.t1"/>
    <property type="gene ID" value="PSU_v2.g1944"/>
</dbReference>
<organism evidence="1 2">
    <name type="scientific">Panagrolaimus superbus</name>
    <dbReference type="NCBI Taxonomy" id="310955"/>
    <lineage>
        <taxon>Eukaryota</taxon>
        <taxon>Metazoa</taxon>
        <taxon>Ecdysozoa</taxon>
        <taxon>Nematoda</taxon>
        <taxon>Chromadorea</taxon>
        <taxon>Rhabditida</taxon>
        <taxon>Tylenchina</taxon>
        <taxon>Panagrolaimomorpha</taxon>
        <taxon>Panagrolaimoidea</taxon>
        <taxon>Panagrolaimidae</taxon>
        <taxon>Panagrolaimus</taxon>
    </lineage>
</organism>
<accession>A0A914YIV0</accession>
<dbReference type="AlphaFoldDB" id="A0A914YIV0"/>
<protein>
    <submittedName>
        <fullName evidence="2">Ubiquitin-like domain-containing protein</fullName>
    </submittedName>
</protein>